<dbReference type="EnsemblMetazoa" id="PPA07345.1">
    <property type="protein sequence ID" value="PPA07345.1"/>
    <property type="gene ID" value="WBGene00096899"/>
</dbReference>
<accession>A0A8R1Y6K4</accession>
<feature type="compositionally biased region" description="Basic and acidic residues" evidence="8">
    <location>
        <begin position="110"/>
        <end position="138"/>
    </location>
</feature>
<evidence type="ECO:0000256" key="1">
    <source>
        <dbReference type="ARBA" id="ARBA00004123"/>
    </source>
</evidence>
<evidence type="ECO:0000256" key="4">
    <source>
        <dbReference type="ARBA" id="ARBA00022771"/>
    </source>
</evidence>
<evidence type="ECO:0000313" key="10">
    <source>
        <dbReference type="Proteomes" id="UP000005239"/>
    </source>
</evidence>
<comment type="subcellular location">
    <subcellularLocation>
        <location evidence="1">Nucleus</location>
    </subcellularLocation>
</comment>
<proteinExistence type="predicted"/>
<dbReference type="SUPFAM" id="SSF57667">
    <property type="entry name" value="beta-beta-alpha zinc fingers"/>
    <property type="match status" value="1"/>
</dbReference>
<keyword evidence="5" id="KW-0862">Zinc</keyword>
<evidence type="ECO:0000256" key="7">
    <source>
        <dbReference type="ARBA" id="ARBA00023242"/>
    </source>
</evidence>
<dbReference type="SMART" id="SM00355">
    <property type="entry name" value="ZnF_C2H2"/>
    <property type="match status" value="3"/>
</dbReference>
<evidence type="ECO:0000256" key="2">
    <source>
        <dbReference type="ARBA" id="ARBA00022723"/>
    </source>
</evidence>
<gene>
    <name evidence="9" type="primary">WBGene00096899</name>
</gene>
<evidence type="ECO:0000313" key="9">
    <source>
        <dbReference type="EnsemblMetazoa" id="PPA07345.1"/>
    </source>
</evidence>
<feature type="compositionally biased region" description="Polar residues" evidence="8">
    <location>
        <begin position="139"/>
        <end position="154"/>
    </location>
</feature>
<organism evidence="9 10">
    <name type="scientific">Pristionchus pacificus</name>
    <name type="common">Parasitic nematode worm</name>
    <dbReference type="NCBI Taxonomy" id="54126"/>
    <lineage>
        <taxon>Eukaryota</taxon>
        <taxon>Metazoa</taxon>
        <taxon>Ecdysozoa</taxon>
        <taxon>Nematoda</taxon>
        <taxon>Chromadorea</taxon>
        <taxon>Rhabditida</taxon>
        <taxon>Rhabditina</taxon>
        <taxon>Diplogasteromorpha</taxon>
        <taxon>Diplogasteroidea</taxon>
        <taxon>Neodiplogasteridae</taxon>
        <taxon>Pristionchus</taxon>
    </lineage>
</organism>
<dbReference type="AlphaFoldDB" id="A0A2A6C5Z7"/>
<feature type="compositionally biased region" description="Basic and acidic residues" evidence="8">
    <location>
        <begin position="303"/>
        <end position="322"/>
    </location>
</feature>
<feature type="region of interest" description="Disordered" evidence="8">
    <location>
        <begin position="108"/>
        <end position="154"/>
    </location>
</feature>
<dbReference type="InterPro" id="IPR050589">
    <property type="entry name" value="Ikaros_C2H2-ZF"/>
</dbReference>
<dbReference type="InterPro" id="IPR036236">
    <property type="entry name" value="Znf_C2H2_sf"/>
</dbReference>
<feature type="region of interest" description="Disordered" evidence="8">
    <location>
        <begin position="221"/>
        <end position="275"/>
    </location>
</feature>
<keyword evidence="6" id="KW-0238">DNA-binding</keyword>
<keyword evidence="10" id="KW-1185">Reference proteome</keyword>
<dbReference type="Gene3D" id="3.30.160.60">
    <property type="entry name" value="Classic Zinc Finger"/>
    <property type="match status" value="2"/>
</dbReference>
<dbReference type="PROSITE" id="PS00028">
    <property type="entry name" value="ZINC_FINGER_C2H2_1"/>
    <property type="match status" value="2"/>
</dbReference>
<dbReference type="PANTHER" id="PTHR24404:SF114">
    <property type="entry name" value="KLUMPFUSS, ISOFORM B-RELATED"/>
    <property type="match status" value="1"/>
</dbReference>
<keyword evidence="7" id="KW-0539">Nucleus</keyword>
<dbReference type="PANTHER" id="PTHR24404">
    <property type="entry name" value="ZINC FINGER PROTEIN"/>
    <property type="match status" value="1"/>
</dbReference>
<keyword evidence="2" id="KW-0479">Metal-binding</keyword>
<feature type="compositionally biased region" description="Acidic residues" evidence="8">
    <location>
        <begin position="323"/>
        <end position="337"/>
    </location>
</feature>
<keyword evidence="3" id="KW-0677">Repeat</keyword>
<sequence>MKRKTLTTISVMDDTSEALEFIDSTRTKACTLYATDKIALPIVKAVDLLERMVKGDADEMTLVGDVRRLLDEVDYTRQRDEKRDDPLRSVISDVCKLIGLAARAIGVKKKKEETPRSESKCGSKDDAVSGSIGKKDVTEQQPGPSNPQQASTSVHVSPYYSHSPFSILHSCARDGPPTLTPALFHPQFGESSSVSLGNPTSIAHLDHQEVDSGRILIVSSDLRPQQQEKSVSPTVPTPSTVLHSKPGASGSSLWSEAASVGYPNQPVKEENQWEGSVEMEGLPKEKVLDLTGNVASCSSWPHNGDDNSSHSSRKDGRARRNLDDDDDEGEEEEELEKDSDYDNEPEHAPAAFDRTRNEDPGEDGMYHCRMCTKKFAKLHGLRTHGYTHELTIPCTICHQLVKKDNMARHMCVVHDEPVTAETSTSKAPSMPRLRLPCPICGQMCADDPHLHRHMRTHSGEKEWRQPVSALRFEPAISVVEKSTHQDDPPRAAVAVRHLQSAVCEGEGVEGPSDDQ</sequence>
<feature type="region of interest" description="Disordered" evidence="8">
    <location>
        <begin position="295"/>
        <end position="359"/>
    </location>
</feature>
<reference evidence="10" key="1">
    <citation type="journal article" date="2008" name="Nat. Genet.">
        <title>The Pristionchus pacificus genome provides a unique perspective on nematode lifestyle and parasitism.</title>
        <authorList>
            <person name="Dieterich C."/>
            <person name="Clifton S.W."/>
            <person name="Schuster L.N."/>
            <person name="Chinwalla A."/>
            <person name="Delehaunty K."/>
            <person name="Dinkelacker I."/>
            <person name="Fulton L."/>
            <person name="Fulton R."/>
            <person name="Godfrey J."/>
            <person name="Minx P."/>
            <person name="Mitreva M."/>
            <person name="Roeseler W."/>
            <person name="Tian H."/>
            <person name="Witte H."/>
            <person name="Yang S.P."/>
            <person name="Wilson R.K."/>
            <person name="Sommer R.J."/>
        </authorList>
    </citation>
    <scope>NUCLEOTIDE SEQUENCE [LARGE SCALE GENOMIC DNA]</scope>
    <source>
        <strain evidence="10">PS312</strain>
    </source>
</reference>
<evidence type="ECO:0000256" key="8">
    <source>
        <dbReference type="SAM" id="MobiDB-lite"/>
    </source>
</evidence>
<evidence type="ECO:0000256" key="3">
    <source>
        <dbReference type="ARBA" id="ARBA00022737"/>
    </source>
</evidence>
<dbReference type="GO" id="GO:0003677">
    <property type="term" value="F:DNA binding"/>
    <property type="evidence" value="ECO:0007669"/>
    <property type="project" value="UniProtKB-KW"/>
</dbReference>
<reference evidence="9" key="2">
    <citation type="submission" date="2022-06" db="UniProtKB">
        <authorList>
            <consortium name="EnsemblMetazoa"/>
        </authorList>
    </citation>
    <scope>IDENTIFICATION</scope>
    <source>
        <strain evidence="9">PS312</strain>
    </source>
</reference>
<dbReference type="GO" id="GO:0005634">
    <property type="term" value="C:nucleus"/>
    <property type="evidence" value="ECO:0007669"/>
    <property type="project" value="UniProtKB-SubCell"/>
</dbReference>
<dbReference type="Proteomes" id="UP000005239">
    <property type="component" value="Unassembled WGS sequence"/>
</dbReference>
<feature type="compositionally biased region" description="Low complexity" evidence="8">
    <location>
        <begin position="230"/>
        <end position="241"/>
    </location>
</feature>
<feature type="compositionally biased region" description="Basic and acidic residues" evidence="8">
    <location>
        <begin position="338"/>
        <end position="359"/>
    </location>
</feature>
<evidence type="ECO:0000256" key="6">
    <source>
        <dbReference type="ARBA" id="ARBA00023125"/>
    </source>
</evidence>
<accession>A0A2A6C5Z7</accession>
<dbReference type="InterPro" id="IPR013087">
    <property type="entry name" value="Znf_C2H2_type"/>
</dbReference>
<dbReference type="PROSITE" id="PS50157">
    <property type="entry name" value="ZINC_FINGER_C2H2_2"/>
    <property type="match status" value="2"/>
</dbReference>
<evidence type="ECO:0000256" key="5">
    <source>
        <dbReference type="ARBA" id="ARBA00022833"/>
    </source>
</evidence>
<keyword evidence="4" id="KW-0863">Zinc-finger</keyword>
<name>A0A2A6C5Z7_PRIPA</name>
<protein>
    <submittedName>
        <fullName evidence="9">Uncharacterized protein</fullName>
    </submittedName>
</protein>
<dbReference type="GO" id="GO:0008270">
    <property type="term" value="F:zinc ion binding"/>
    <property type="evidence" value="ECO:0007669"/>
    <property type="project" value="UniProtKB-KW"/>
</dbReference>